<comment type="caution">
    <text evidence="1">The sequence shown here is derived from an EMBL/GenBank/DDBJ whole genome shotgun (WGS) entry which is preliminary data.</text>
</comment>
<gene>
    <name evidence="1" type="ORF">CUN50_04270</name>
</gene>
<protein>
    <submittedName>
        <fullName evidence="1">Uncharacterized protein</fullName>
    </submittedName>
</protein>
<organism evidence="1 2">
    <name type="scientific">Candidatus Thermofonsia Clade 1 bacterium</name>
    <dbReference type="NCBI Taxonomy" id="2364210"/>
    <lineage>
        <taxon>Bacteria</taxon>
        <taxon>Bacillati</taxon>
        <taxon>Chloroflexota</taxon>
        <taxon>Candidatus Thermofontia</taxon>
        <taxon>Candidatus Thermofonsia Clade 1</taxon>
    </lineage>
</organism>
<name>A0A2M8PY12_9CHLR</name>
<evidence type="ECO:0000313" key="2">
    <source>
        <dbReference type="Proteomes" id="UP000228947"/>
    </source>
</evidence>
<proteinExistence type="predicted"/>
<sequence>MALEFEKLEAQIVELGEALAKRGSSAAEELRQVAQLLSQLDDLDAIWEQIRIARQNDAGFRGAAPFDEPINQPIPLPELPPRATLFAADGSQIYP</sequence>
<dbReference type="EMBL" id="PGTL01000018">
    <property type="protein sequence ID" value="PJF42429.1"/>
    <property type="molecule type" value="Genomic_DNA"/>
</dbReference>
<feature type="non-terminal residue" evidence="1">
    <location>
        <position position="95"/>
    </location>
</feature>
<reference evidence="1 2" key="1">
    <citation type="submission" date="2017-11" db="EMBL/GenBank/DDBJ databases">
        <title>Evolution of Phototrophy in the Chloroflexi Phylum Driven by Horizontal Gene Transfer.</title>
        <authorList>
            <person name="Ward L.M."/>
            <person name="Hemp J."/>
            <person name="Shih P.M."/>
            <person name="Mcglynn S.E."/>
            <person name="Fischer W."/>
        </authorList>
    </citation>
    <scope>NUCLEOTIDE SEQUENCE [LARGE SCALE GENOMIC DNA]</scope>
    <source>
        <strain evidence="1">CP1_1M</strain>
    </source>
</reference>
<dbReference type="AlphaFoldDB" id="A0A2M8PY12"/>
<accession>A0A2M8PY12</accession>
<evidence type="ECO:0000313" key="1">
    <source>
        <dbReference type="EMBL" id="PJF42429.1"/>
    </source>
</evidence>
<dbReference type="Proteomes" id="UP000228947">
    <property type="component" value="Unassembled WGS sequence"/>
</dbReference>